<evidence type="ECO:0000256" key="1">
    <source>
        <dbReference type="SAM" id="Coils"/>
    </source>
</evidence>
<sequence>MANNLGTTTIAYTLTEGESNNRPPFFNGKKYAYWKEKMRIFIQSIDYNIWKIVVSGPKIPTKTSANGVVTPKEETKWNDDDKKKVELNAKAINLFHCAISFEKYRKDGESIDEVFDRFLIIINNLDTLGTTYSEQTLVRKLLRSLTKKWETKATVLAENNNLSPITYNDLRGKLLAYETTNTNQDSKKKRTALKSRVESKESESSDNFSDNDELVFFSRRLKRLIRNKGKHKDSTSKEYKKDMSKVICHHCKEAGHLKYNCQKLKKEDKGKKKKRVLMASWEDLESDLEEEEDSECEAQICYMASEDQLDEVNYDDLSVDDLHVIIDDLTLNSEKLLNKYNKCKSENEMLKAENDFSKEKVKESKCALDIIEENRFLKYELEKLKGKHIICLASKNKKDMWYLDSGCSRHMIGRLTFFIKLNKYDGGFVTFGDDGKGNQVKKDDKKAQNHESGGNHESTSSLSPLVTESASKSTRPREWIFLKNYLQEFVIGDVSQGVKTRSSTRKANEETNIAFLSQMEPQNVKEALDDPSWVKAMEDELHEFEKNQVWTLVPKPNGKKVTGTK</sequence>
<accession>A0A6P4B8S9</accession>
<feature type="domain" description="Retrovirus-related Pol polyprotein from transposon TNT 1-94-like beta-barrel" evidence="3">
    <location>
        <begin position="401"/>
        <end position="445"/>
    </location>
</feature>
<dbReference type="Pfam" id="PF14223">
    <property type="entry name" value="Retrotran_gag_2"/>
    <property type="match status" value="1"/>
</dbReference>
<dbReference type="GeneID" id="107460120"/>
<feature type="region of interest" description="Disordered" evidence="2">
    <location>
        <begin position="438"/>
        <end position="470"/>
    </location>
</feature>
<dbReference type="Proteomes" id="UP000515211">
    <property type="component" value="Chromosome 8"/>
</dbReference>
<dbReference type="InterPro" id="IPR054722">
    <property type="entry name" value="PolX-like_BBD"/>
</dbReference>
<evidence type="ECO:0000313" key="4">
    <source>
        <dbReference type="Proteomes" id="UP000515211"/>
    </source>
</evidence>
<dbReference type="GO" id="GO:0003676">
    <property type="term" value="F:nucleic acid binding"/>
    <property type="evidence" value="ECO:0007669"/>
    <property type="project" value="InterPro"/>
</dbReference>
<name>A0A6P4B8S9_ARADU</name>
<organism evidence="4 5">
    <name type="scientific">Arachis duranensis</name>
    <name type="common">Wild peanut</name>
    <dbReference type="NCBI Taxonomy" id="130453"/>
    <lineage>
        <taxon>Eukaryota</taxon>
        <taxon>Viridiplantae</taxon>
        <taxon>Streptophyta</taxon>
        <taxon>Embryophyta</taxon>
        <taxon>Tracheophyta</taxon>
        <taxon>Spermatophyta</taxon>
        <taxon>Magnoliopsida</taxon>
        <taxon>eudicotyledons</taxon>
        <taxon>Gunneridae</taxon>
        <taxon>Pentapetalae</taxon>
        <taxon>rosids</taxon>
        <taxon>fabids</taxon>
        <taxon>Fabales</taxon>
        <taxon>Fabaceae</taxon>
        <taxon>Papilionoideae</taxon>
        <taxon>50 kb inversion clade</taxon>
        <taxon>dalbergioids sensu lato</taxon>
        <taxon>Dalbergieae</taxon>
        <taxon>Pterocarpus clade</taxon>
        <taxon>Arachis</taxon>
    </lineage>
</organism>
<feature type="region of interest" description="Disordered" evidence="2">
    <location>
        <begin position="185"/>
        <end position="209"/>
    </location>
</feature>
<dbReference type="Gene3D" id="4.10.60.10">
    <property type="entry name" value="Zinc finger, CCHC-type"/>
    <property type="match status" value="1"/>
</dbReference>
<evidence type="ECO:0000259" key="3">
    <source>
        <dbReference type="Pfam" id="PF22936"/>
    </source>
</evidence>
<reference evidence="5" key="2">
    <citation type="submission" date="2025-08" db="UniProtKB">
        <authorList>
            <consortium name="RefSeq"/>
        </authorList>
    </citation>
    <scope>IDENTIFICATION</scope>
    <source>
        <tissue evidence="5">Whole plant</tissue>
    </source>
</reference>
<dbReference type="KEGG" id="adu:107460120"/>
<dbReference type="PANTHER" id="PTHR35317">
    <property type="entry name" value="OS04G0629600 PROTEIN"/>
    <property type="match status" value="1"/>
</dbReference>
<dbReference type="RefSeq" id="XP_015933939.1">
    <property type="nucleotide sequence ID" value="XM_016078453.1"/>
</dbReference>
<evidence type="ECO:0000256" key="2">
    <source>
        <dbReference type="SAM" id="MobiDB-lite"/>
    </source>
</evidence>
<keyword evidence="1" id="KW-0175">Coiled coil</keyword>
<feature type="compositionally biased region" description="Basic and acidic residues" evidence="2">
    <location>
        <begin position="438"/>
        <end position="449"/>
    </location>
</feature>
<dbReference type="GO" id="GO:0008270">
    <property type="term" value="F:zinc ion binding"/>
    <property type="evidence" value="ECO:0007669"/>
    <property type="project" value="InterPro"/>
</dbReference>
<reference evidence="4" key="1">
    <citation type="journal article" date="2016" name="Nat. Genet.">
        <title>The genome sequences of Arachis duranensis and Arachis ipaensis, the diploid ancestors of cultivated peanut.</title>
        <authorList>
            <person name="Bertioli D.J."/>
            <person name="Cannon S.B."/>
            <person name="Froenicke L."/>
            <person name="Huang G."/>
            <person name="Farmer A.D."/>
            <person name="Cannon E.K."/>
            <person name="Liu X."/>
            <person name="Gao D."/>
            <person name="Clevenger J."/>
            <person name="Dash S."/>
            <person name="Ren L."/>
            <person name="Moretzsohn M.C."/>
            <person name="Shirasawa K."/>
            <person name="Huang W."/>
            <person name="Vidigal B."/>
            <person name="Abernathy B."/>
            <person name="Chu Y."/>
            <person name="Niederhuth C.E."/>
            <person name="Umale P."/>
            <person name="Araujo A.C."/>
            <person name="Kozik A."/>
            <person name="Kim K.D."/>
            <person name="Burow M.D."/>
            <person name="Varshney R.K."/>
            <person name="Wang X."/>
            <person name="Zhang X."/>
            <person name="Barkley N."/>
            <person name="Guimaraes P.M."/>
            <person name="Isobe S."/>
            <person name="Guo B."/>
            <person name="Liao B."/>
            <person name="Stalker H.T."/>
            <person name="Schmitz R.J."/>
            <person name="Scheffler B.E."/>
            <person name="Leal-Bertioli S.C."/>
            <person name="Xun X."/>
            <person name="Jackson S.A."/>
            <person name="Michelmore R."/>
            <person name="Ozias-Akins P."/>
        </authorList>
    </citation>
    <scope>NUCLEOTIDE SEQUENCE [LARGE SCALE GENOMIC DNA]</scope>
    <source>
        <strain evidence="4">cv. V14167</strain>
    </source>
</reference>
<dbReference type="Pfam" id="PF22936">
    <property type="entry name" value="Pol_BBD"/>
    <property type="match status" value="1"/>
</dbReference>
<feature type="coiled-coil region" evidence="1">
    <location>
        <begin position="326"/>
        <end position="360"/>
    </location>
</feature>
<protein>
    <submittedName>
        <fullName evidence="5">Uncharacterized protein LOC107460120</fullName>
    </submittedName>
</protein>
<dbReference type="SUPFAM" id="SSF57756">
    <property type="entry name" value="Retrovirus zinc finger-like domains"/>
    <property type="match status" value="1"/>
</dbReference>
<dbReference type="PANTHER" id="PTHR35317:SF23">
    <property type="entry name" value="OS04G0629600 PROTEIN"/>
    <property type="match status" value="1"/>
</dbReference>
<gene>
    <name evidence="5" type="primary">LOC107460120</name>
</gene>
<proteinExistence type="predicted"/>
<dbReference type="AlphaFoldDB" id="A0A6P4B8S9"/>
<dbReference type="InterPro" id="IPR036875">
    <property type="entry name" value="Znf_CCHC_sf"/>
</dbReference>
<evidence type="ECO:0000313" key="5">
    <source>
        <dbReference type="RefSeq" id="XP_015933939.1"/>
    </source>
</evidence>
<feature type="compositionally biased region" description="Polar residues" evidence="2">
    <location>
        <begin position="450"/>
        <end position="470"/>
    </location>
</feature>
<keyword evidence="4" id="KW-1185">Reference proteome</keyword>